<accession>A0A9D4L0K1</accession>
<gene>
    <name evidence="1" type="ORF">DPMN_091842</name>
</gene>
<reference evidence="1" key="1">
    <citation type="journal article" date="2019" name="bioRxiv">
        <title>The Genome of the Zebra Mussel, Dreissena polymorpha: A Resource for Invasive Species Research.</title>
        <authorList>
            <person name="McCartney M.A."/>
            <person name="Auch B."/>
            <person name="Kono T."/>
            <person name="Mallez S."/>
            <person name="Zhang Y."/>
            <person name="Obille A."/>
            <person name="Becker A."/>
            <person name="Abrahante J.E."/>
            <person name="Garbe J."/>
            <person name="Badalamenti J.P."/>
            <person name="Herman A."/>
            <person name="Mangelson H."/>
            <person name="Liachko I."/>
            <person name="Sullivan S."/>
            <person name="Sone E.D."/>
            <person name="Koren S."/>
            <person name="Silverstein K.A.T."/>
            <person name="Beckman K.B."/>
            <person name="Gohl D.M."/>
        </authorList>
    </citation>
    <scope>NUCLEOTIDE SEQUENCE</scope>
    <source>
        <strain evidence="1">Duluth1</strain>
        <tissue evidence="1">Whole animal</tissue>
    </source>
</reference>
<keyword evidence="2" id="KW-1185">Reference proteome</keyword>
<evidence type="ECO:0000313" key="1">
    <source>
        <dbReference type="EMBL" id="KAH3849441.1"/>
    </source>
</evidence>
<reference evidence="1" key="2">
    <citation type="submission" date="2020-11" db="EMBL/GenBank/DDBJ databases">
        <authorList>
            <person name="McCartney M.A."/>
            <person name="Auch B."/>
            <person name="Kono T."/>
            <person name="Mallez S."/>
            <person name="Becker A."/>
            <person name="Gohl D.M."/>
            <person name="Silverstein K.A.T."/>
            <person name="Koren S."/>
            <person name="Bechman K.B."/>
            <person name="Herman A."/>
            <person name="Abrahante J.E."/>
            <person name="Garbe J."/>
        </authorList>
    </citation>
    <scope>NUCLEOTIDE SEQUENCE</scope>
    <source>
        <strain evidence="1">Duluth1</strain>
        <tissue evidence="1">Whole animal</tissue>
    </source>
</reference>
<comment type="caution">
    <text evidence="1">The sequence shown here is derived from an EMBL/GenBank/DDBJ whole genome shotgun (WGS) entry which is preliminary data.</text>
</comment>
<name>A0A9D4L0K1_DREPO</name>
<sequence length="98" mass="11653">MTDRETDIQPYGDRMTERQFYTQTDRETDKHTCKLSERRTCIHRKTEKQARIHQRRDREADMHVSKCSMSGLDLGCLLEISQPRKIPVTTQIFRTAHC</sequence>
<proteinExistence type="predicted"/>
<evidence type="ECO:0000313" key="2">
    <source>
        <dbReference type="Proteomes" id="UP000828390"/>
    </source>
</evidence>
<organism evidence="1 2">
    <name type="scientific">Dreissena polymorpha</name>
    <name type="common">Zebra mussel</name>
    <name type="synonym">Mytilus polymorpha</name>
    <dbReference type="NCBI Taxonomy" id="45954"/>
    <lineage>
        <taxon>Eukaryota</taxon>
        <taxon>Metazoa</taxon>
        <taxon>Spiralia</taxon>
        <taxon>Lophotrochozoa</taxon>
        <taxon>Mollusca</taxon>
        <taxon>Bivalvia</taxon>
        <taxon>Autobranchia</taxon>
        <taxon>Heteroconchia</taxon>
        <taxon>Euheterodonta</taxon>
        <taxon>Imparidentia</taxon>
        <taxon>Neoheterodontei</taxon>
        <taxon>Myida</taxon>
        <taxon>Dreissenoidea</taxon>
        <taxon>Dreissenidae</taxon>
        <taxon>Dreissena</taxon>
    </lineage>
</organism>
<dbReference type="AlphaFoldDB" id="A0A9D4L0K1"/>
<dbReference type="Proteomes" id="UP000828390">
    <property type="component" value="Unassembled WGS sequence"/>
</dbReference>
<protein>
    <submittedName>
        <fullName evidence="1">Uncharacterized protein</fullName>
    </submittedName>
</protein>
<dbReference type="EMBL" id="JAIWYP010000003">
    <property type="protein sequence ID" value="KAH3849441.1"/>
    <property type="molecule type" value="Genomic_DNA"/>
</dbReference>